<protein>
    <recommendedName>
        <fullName evidence="4">Secreted protein</fullName>
    </recommendedName>
</protein>
<dbReference type="Proteomes" id="UP001500620">
    <property type="component" value="Unassembled WGS sequence"/>
</dbReference>
<feature type="signal peptide" evidence="1">
    <location>
        <begin position="1"/>
        <end position="20"/>
    </location>
</feature>
<evidence type="ECO:0000313" key="3">
    <source>
        <dbReference type="Proteomes" id="UP001500620"/>
    </source>
</evidence>
<comment type="caution">
    <text evidence="2">The sequence shown here is derived from an EMBL/GenBank/DDBJ whole genome shotgun (WGS) entry which is preliminary data.</text>
</comment>
<evidence type="ECO:0000313" key="2">
    <source>
        <dbReference type="EMBL" id="GAA4245711.1"/>
    </source>
</evidence>
<name>A0ABP8D0L8_9ACTN</name>
<organism evidence="2 3">
    <name type="scientific">Dactylosporangium darangshiense</name>
    <dbReference type="NCBI Taxonomy" id="579108"/>
    <lineage>
        <taxon>Bacteria</taxon>
        <taxon>Bacillati</taxon>
        <taxon>Actinomycetota</taxon>
        <taxon>Actinomycetes</taxon>
        <taxon>Micromonosporales</taxon>
        <taxon>Micromonosporaceae</taxon>
        <taxon>Dactylosporangium</taxon>
    </lineage>
</organism>
<sequence length="179" mass="18801">MKFRMLPVAATAMLALTACTGGGGGGDQAAPSATPNAAPKALLDAAQCMRDNGFPEWPDPMRYSDGHWGWPDSAPQVQQPPAACSTLMRQGKDAQAGSRRAVSPEEMVKLRKWAECVRAHGIPDWPDPDAAGQFDPPTRLKPLDGNEDLQRASEACVALEPADGIAMKADPGVTKPAAG</sequence>
<keyword evidence="1" id="KW-0732">Signal</keyword>
<dbReference type="PROSITE" id="PS51257">
    <property type="entry name" value="PROKAR_LIPOPROTEIN"/>
    <property type="match status" value="1"/>
</dbReference>
<feature type="chain" id="PRO_5047279977" description="Secreted protein" evidence="1">
    <location>
        <begin position="21"/>
        <end position="179"/>
    </location>
</feature>
<dbReference type="RefSeq" id="WP_345122522.1">
    <property type="nucleotide sequence ID" value="NZ_BAABAT010000003.1"/>
</dbReference>
<proteinExistence type="predicted"/>
<gene>
    <name evidence="2" type="ORF">GCM10022255_014160</name>
</gene>
<evidence type="ECO:0000256" key="1">
    <source>
        <dbReference type="SAM" id="SignalP"/>
    </source>
</evidence>
<reference evidence="3" key="1">
    <citation type="journal article" date="2019" name="Int. J. Syst. Evol. Microbiol.">
        <title>The Global Catalogue of Microorganisms (GCM) 10K type strain sequencing project: providing services to taxonomists for standard genome sequencing and annotation.</title>
        <authorList>
            <consortium name="The Broad Institute Genomics Platform"/>
            <consortium name="The Broad Institute Genome Sequencing Center for Infectious Disease"/>
            <person name="Wu L."/>
            <person name="Ma J."/>
        </authorList>
    </citation>
    <scope>NUCLEOTIDE SEQUENCE [LARGE SCALE GENOMIC DNA]</scope>
    <source>
        <strain evidence="3">JCM 17441</strain>
    </source>
</reference>
<accession>A0ABP8D0L8</accession>
<dbReference type="EMBL" id="BAABAT010000003">
    <property type="protein sequence ID" value="GAA4245711.1"/>
    <property type="molecule type" value="Genomic_DNA"/>
</dbReference>
<keyword evidence="3" id="KW-1185">Reference proteome</keyword>
<evidence type="ECO:0008006" key="4">
    <source>
        <dbReference type="Google" id="ProtNLM"/>
    </source>
</evidence>